<sequence>MSTAPVKPVDEETDPTGRYVKYKNEFLGKGAFKEVHKGYDRERGIEVAWNQIPYQNLSHKERKQLLSEVDTLKSVSHNNIIRFQDSWTDKSTQSIIFISELMSSGTLKEYITRTGCPRDSVLRRWCRQILSALSYLHNSSPKIIHRDLKCDNIFINGYNGEVKIGDLGLSTKQMESRVKSVIGTPEFMAPELYDESYDEKVDIYAFGMCVLEMVTGDYPYSECTNAAQVYKKVSNKQPPKALDRVQDPTTRDFIKLCINPDPHRRPSADELLSLPFLQIAGTDKEDDEEGSFTQPMARTTPYRPAQKGTRSKITSLSQPHPTAPTFNHPTTSPRHHRPFTNKFPSNSDGESEVSESEEAGKGTNTSTLRDSQDDNTNIHSKHRNDGITPTSYDSESYPDSNEERDTEEVLDLNSENFTEQLKDILADKNIDTNDFAVSLYKAITRYTETHDGDDNDDDNDGQDGGDEDENMNEGNQYDHSPSRSQNEDDLKSSTPSLALRRNRVLSPRGHHSSTHNLELRHGPVQADQDIVGAIVERMTKDEMQIIKETLDSIGAPQISLDGQSYEDTHLDDRDNEFDVAQSYSSHHRQLILALSLTLNLKGEQQLINFPFNLSEDTALSVAQELASGLNITDQDTIQEVARLIEVEKDQAIEEDREKRRRRLEHPESSSDSDVIADDGEADTERDDDEEPDDSLTIGPVPDIRKLTEEQQRLDEARRQEEAEAAQREEEERRRMQEEERKRAEAEKQRLEKERQRQLEEERRIQEEERKRREEEELARRQEEERQRLEEEKRKKEAAEKARLEEEKKAAAEKARIEEEKKAAAEKARIEEEKKAAAEKARIEEEKKAAAEKARLEEEKKAEQEKQAALSLSGSLNSSPSSSPPPPSMYSVGPSPQTTLTLHTSSLSTPTVHPTTFTAKSVSAQPAPPSQPARVIIPPPFSKAPLYLLFGQTSQPAGQSTSTTAPLSTHLNALMTSCSADDLVELTSKTFHFLQKQYEEGIKAFFNALENIADNGEEVERLNEVRGDSQIELQGLLNKQEERTIEEVIKVFEKRKRIPPAPETLPKPEPKADMKEKKDLTPPGDLQTIDSSQYVDFLIKAHIKTASDEYISKQRELASRKSVKAQAAAKKEKTEKKEVEEEKSPGKVSKT</sequence>
<evidence type="ECO:0000313" key="3">
    <source>
        <dbReference type="EMBL" id="KAK2961331.1"/>
    </source>
</evidence>
<evidence type="ECO:0000256" key="1">
    <source>
        <dbReference type="SAM" id="MobiDB-lite"/>
    </source>
</evidence>
<accession>A0ABQ9YC38</accession>
<dbReference type="PROSITE" id="PS50011">
    <property type="entry name" value="PROTEIN_KINASE_DOM"/>
    <property type="match status" value="1"/>
</dbReference>
<organism evidence="3 4">
    <name type="scientific">Blattamonas nauphoetae</name>
    <dbReference type="NCBI Taxonomy" id="2049346"/>
    <lineage>
        <taxon>Eukaryota</taxon>
        <taxon>Metamonada</taxon>
        <taxon>Preaxostyla</taxon>
        <taxon>Oxymonadida</taxon>
        <taxon>Blattamonas</taxon>
    </lineage>
</organism>
<evidence type="ECO:0000259" key="2">
    <source>
        <dbReference type="PROSITE" id="PS50011"/>
    </source>
</evidence>
<dbReference type="PROSITE" id="PS00108">
    <property type="entry name" value="PROTEIN_KINASE_ST"/>
    <property type="match status" value="1"/>
</dbReference>
<feature type="compositionally biased region" description="Basic and acidic residues" evidence="1">
    <location>
        <begin position="702"/>
        <end position="865"/>
    </location>
</feature>
<feature type="region of interest" description="Disordered" evidence="1">
    <location>
        <begin position="1058"/>
        <end position="1086"/>
    </location>
</feature>
<dbReference type="InterPro" id="IPR000719">
    <property type="entry name" value="Prot_kinase_dom"/>
</dbReference>
<dbReference type="SUPFAM" id="SSF56112">
    <property type="entry name" value="Protein kinase-like (PK-like)"/>
    <property type="match status" value="1"/>
</dbReference>
<feature type="compositionally biased region" description="Low complexity" evidence="1">
    <location>
        <begin position="888"/>
        <end position="913"/>
    </location>
</feature>
<dbReference type="Pfam" id="PF00069">
    <property type="entry name" value="Pkinase"/>
    <property type="match status" value="1"/>
</dbReference>
<dbReference type="EC" id="2.7.11.1" evidence="3"/>
<dbReference type="Gene3D" id="3.30.200.20">
    <property type="entry name" value="Phosphorylase Kinase, domain 1"/>
    <property type="match status" value="1"/>
</dbReference>
<feature type="region of interest" description="Disordered" evidence="1">
    <location>
        <begin position="282"/>
        <end position="408"/>
    </location>
</feature>
<feature type="compositionally biased region" description="Polar residues" evidence="1">
    <location>
        <begin position="362"/>
        <end position="378"/>
    </location>
</feature>
<dbReference type="Gene3D" id="1.10.510.10">
    <property type="entry name" value="Transferase(Phosphotransferase) domain 1"/>
    <property type="match status" value="1"/>
</dbReference>
<feature type="compositionally biased region" description="Polar residues" evidence="1">
    <location>
        <begin position="311"/>
        <end position="332"/>
    </location>
</feature>
<feature type="compositionally biased region" description="Basic residues" evidence="1">
    <location>
        <begin position="500"/>
        <end position="513"/>
    </location>
</feature>
<feature type="compositionally biased region" description="Acidic residues" evidence="1">
    <location>
        <begin position="453"/>
        <end position="471"/>
    </location>
</feature>
<proteinExistence type="predicted"/>
<dbReference type="GO" id="GO:0004674">
    <property type="term" value="F:protein serine/threonine kinase activity"/>
    <property type="evidence" value="ECO:0007669"/>
    <property type="project" value="UniProtKB-KW"/>
</dbReference>
<name>A0ABQ9YC38_9EUKA</name>
<keyword evidence="3" id="KW-0723">Serine/threonine-protein kinase</keyword>
<dbReference type="CDD" id="cd13983">
    <property type="entry name" value="STKc_WNK"/>
    <property type="match status" value="1"/>
</dbReference>
<feature type="compositionally biased region" description="Low complexity" evidence="1">
    <location>
        <begin position="866"/>
        <end position="880"/>
    </location>
</feature>
<dbReference type="PANTHER" id="PTHR13902">
    <property type="entry name" value="SERINE/THREONINE-PROTEIN KINASE WNK WITH NO LYSINE -RELATED"/>
    <property type="match status" value="1"/>
</dbReference>
<keyword evidence="3" id="KW-0808">Transferase</keyword>
<feature type="compositionally biased region" description="Basic and acidic residues" evidence="1">
    <location>
        <begin position="1065"/>
        <end position="1079"/>
    </location>
</feature>
<dbReference type="InterPro" id="IPR011009">
    <property type="entry name" value="Kinase-like_dom_sf"/>
</dbReference>
<dbReference type="Proteomes" id="UP001281761">
    <property type="component" value="Unassembled WGS sequence"/>
</dbReference>
<feature type="region of interest" description="Disordered" evidence="1">
    <location>
        <begin position="448"/>
        <end position="524"/>
    </location>
</feature>
<reference evidence="3 4" key="1">
    <citation type="journal article" date="2022" name="bioRxiv">
        <title>Genomics of Preaxostyla Flagellates Illuminates Evolutionary Transitions and the Path Towards Mitochondrial Loss.</title>
        <authorList>
            <person name="Novak L.V.F."/>
            <person name="Treitli S.C."/>
            <person name="Pyrih J."/>
            <person name="Halakuc P."/>
            <person name="Pipaliya S.V."/>
            <person name="Vacek V."/>
            <person name="Brzon O."/>
            <person name="Soukal P."/>
            <person name="Eme L."/>
            <person name="Dacks J.B."/>
            <person name="Karnkowska A."/>
            <person name="Elias M."/>
            <person name="Hampl V."/>
        </authorList>
    </citation>
    <scope>NUCLEOTIDE SEQUENCE [LARGE SCALE GENOMIC DNA]</scope>
    <source>
        <strain evidence="3">NAU3</strain>
        <tissue evidence="3">Gut</tissue>
    </source>
</reference>
<evidence type="ECO:0000313" key="4">
    <source>
        <dbReference type="Proteomes" id="UP001281761"/>
    </source>
</evidence>
<feature type="compositionally biased region" description="Acidic residues" evidence="1">
    <location>
        <begin position="674"/>
        <end position="693"/>
    </location>
</feature>
<feature type="region of interest" description="Disordered" evidence="1">
    <location>
        <begin position="656"/>
        <end position="913"/>
    </location>
</feature>
<keyword evidence="3" id="KW-0418">Kinase</keyword>
<dbReference type="InterPro" id="IPR050588">
    <property type="entry name" value="WNK_Ser-Thr_kinase"/>
</dbReference>
<dbReference type="EMBL" id="JARBJD010000017">
    <property type="protein sequence ID" value="KAK2961331.1"/>
    <property type="molecule type" value="Genomic_DNA"/>
</dbReference>
<comment type="caution">
    <text evidence="3">The sequence shown here is derived from an EMBL/GenBank/DDBJ whole genome shotgun (WGS) entry which is preliminary data.</text>
</comment>
<feature type="region of interest" description="Disordered" evidence="1">
    <location>
        <begin position="1111"/>
        <end position="1150"/>
    </location>
</feature>
<feature type="domain" description="Protein kinase" evidence="2">
    <location>
        <begin position="21"/>
        <end position="277"/>
    </location>
</feature>
<dbReference type="InterPro" id="IPR008271">
    <property type="entry name" value="Ser/Thr_kinase_AS"/>
</dbReference>
<protein>
    <submittedName>
        <fullName evidence="3">Serine/threonine protein kinase</fullName>
        <ecNumber evidence="3">2.7.11.1</ecNumber>
    </submittedName>
</protein>
<dbReference type="SMART" id="SM00220">
    <property type="entry name" value="S_TKc"/>
    <property type="match status" value="1"/>
</dbReference>
<feature type="compositionally biased region" description="Basic and acidic residues" evidence="1">
    <location>
        <begin position="1128"/>
        <end position="1144"/>
    </location>
</feature>
<feature type="compositionally biased region" description="Polar residues" evidence="1">
    <location>
        <begin position="387"/>
        <end position="399"/>
    </location>
</feature>
<gene>
    <name evidence="3" type="ORF">BLNAU_3777</name>
</gene>
<keyword evidence="4" id="KW-1185">Reference proteome</keyword>